<evidence type="ECO:0000313" key="2">
    <source>
        <dbReference type="Proteomes" id="UP000027284"/>
    </source>
</evidence>
<dbReference type="AlphaFoldDB" id="A0A062Y0K7"/>
<keyword evidence="2" id="KW-1185">Reference proteome</keyword>
<evidence type="ECO:0000313" key="1">
    <source>
        <dbReference type="EMBL" id="KDA54300.1"/>
    </source>
</evidence>
<dbReference type="EMBL" id="JMFG01000008">
    <property type="protein sequence ID" value="KDA54300.1"/>
    <property type="molecule type" value="Genomic_DNA"/>
</dbReference>
<reference evidence="1 2" key="1">
    <citation type="submission" date="2014-04" db="EMBL/GenBank/DDBJ databases">
        <title>The Genome Sequence of Thermoanaerobaculum aquaticum MP-01, The First Cultivated Group 23 Acidobacterium.</title>
        <authorList>
            <person name="Stamps B.W."/>
            <person name="Losey N.A."/>
            <person name="Lawson P.A."/>
            <person name="Stevenson B.S."/>
        </authorList>
    </citation>
    <scope>NUCLEOTIDE SEQUENCE [LARGE SCALE GENOMIC DNA]</scope>
    <source>
        <strain evidence="1 2">MP-01</strain>
    </source>
</reference>
<proteinExistence type="predicted"/>
<gene>
    <name evidence="1" type="ORF">EG19_11305</name>
</gene>
<protein>
    <submittedName>
        <fullName evidence="1">Uncharacterized protein</fullName>
    </submittedName>
</protein>
<dbReference type="STRING" id="1312852.EG19_11305"/>
<name>A0A062Y0K7_9BACT</name>
<sequence length="226" mass="25918">MELNAFLRLMAPGRLGLVATLATVLLAVPHYSCSREKFSYEYLRNNKENDFFSRSGKEFAPLAKVCPTFSILFFSDDLDILAAQGHCSEGGSPESVWNAIEELLEKRRELEKAWAVIMNVCDPKTLERSKESAHDIPRKEKGPDFLRIWSVCQPFEIVCEPEEEWFLLDEKTMSLIYVRGEFVCEAGKPPAREKVYAKVLQECFYRWRAESRLANCPEGKPPDPTK</sequence>
<organism evidence="1 2">
    <name type="scientific">Thermoanaerobaculum aquaticum</name>
    <dbReference type="NCBI Taxonomy" id="1312852"/>
    <lineage>
        <taxon>Bacteria</taxon>
        <taxon>Pseudomonadati</taxon>
        <taxon>Acidobacteriota</taxon>
        <taxon>Thermoanaerobaculia</taxon>
        <taxon>Thermoanaerobaculales</taxon>
        <taxon>Thermoanaerobaculaceae</taxon>
        <taxon>Thermoanaerobaculum</taxon>
    </lineage>
</organism>
<comment type="caution">
    <text evidence="1">The sequence shown here is derived from an EMBL/GenBank/DDBJ whole genome shotgun (WGS) entry which is preliminary data.</text>
</comment>
<accession>A0A062Y0K7</accession>
<dbReference type="RefSeq" id="WP_038047496.1">
    <property type="nucleotide sequence ID" value="NZ_JMFG01000008.1"/>
</dbReference>
<dbReference type="Proteomes" id="UP000027284">
    <property type="component" value="Unassembled WGS sequence"/>
</dbReference>